<evidence type="ECO:0000259" key="9">
    <source>
        <dbReference type="PROSITE" id="PS51186"/>
    </source>
</evidence>
<dbReference type="InterPro" id="IPR012772">
    <property type="entry name" value="Ectoine_EctA"/>
</dbReference>
<keyword evidence="5 8" id="KW-0808">Transferase</keyword>
<dbReference type="GO" id="GO:0033816">
    <property type="term" value="F:diaminobutyrate acetyltransferase activity"/>
    <property type="evidence" value="ECO:0007669"/>
    <property type="project" value="UniProtKB-EC"/>
</dbReference>
<sequence>MTSALKPPVAAAQTLALRQPEKADGLRVYELIEQSPPLDLNSCYSYLLHSWHFADTCILAEEGEILAGYISGYIPPKQHDTLFIWQVVVGERYRGTGLALTLLAGLLARHSCRDVCFLETTVSPSNKASARLFAKLAERLNCPLTISTHFEAELFGTHGHEAEQLFRIGPFPAPLADSLQNSQEK</sequence>
<evidence type="ECO:0000256" key="6">
    <source>
        <dbReference type="ARBA" id="ARBA00023315"/>
    </source>
</evidence>
<name>A0ABW3HJF5_9GAMM</name>
<reference evidence="11" key="1">
    <citation type="journal article" date="2019" name="Int. J. Syst. Evol. Microbiol.">
        <title>The Global Catalogue of Microorganisms (GCM) 10K type strain sequencing project: providing services to taxonomists for standard genome sequencing and annotation.</title>
        <authorList>
            <consortium name="The Broad Institute Genomics Platform"/>
            <consortium name="The Broad Institute Genome Sequencing Center for Infectious Disease"/>
            <person name="Wu L."/>
            <person name="Ma J."/>
        </authorList>
    </citation>
    <scope>NUCLEOTIDE SEQUENCE [LARGE SCALE GENOMIC DNA]</scope>
    <source>
        <strain evidence="11">CCUG 63419</strain>
    </source>
</reference>
<evidence type="ECO:0000256" key="1">
    <source>
        <dbReference type="ARBA" id="ARBA00004978"/>
    </source>
</evidence>
<keyword evidence="6 8" id="KW-0012">Acyltransferase</keyword>
<gene>
    <name evidence="8 10" type="primary">ectA</name>
    <name evidence="10" type="ORF">ACFQ0F_10620</name>
</gene>
<accession>A0ABW3HJF5</accession>
<dbReference type="EC" id="2.3.1.178" evidence="3 8"/>
<comment type="catalytic activity">
    <reaction evidence="7 8">
        <text>L-2,4-diaminobutanoate + acetyl-CoA = (2S)-4-acetamido-2-aminobutanoate + CoA + H(+)</text>
        <dbReference type="Rhea" id="RHEA:16901"/>
        <dbReference type="ChEBI" id="CHEBI:15378"/>
        <dbReference type="ChEBI" id="CHEBI:57287"/>
        <dbReference type="ChEBI" id="CHEBI:57288"/>
        <dbReference type="ChEBI" id="CHEBI:58761"/>
        <dbReference type="ChEBI" id="CHEBI:58929"/>
        <dbReference type="EC" id="2.3.1.178"/>
    </reaction>
</comment>
<evidence type="ECO:0000313" key="11">
    <source>
        <dbReference type="Proteomes" id="UP001597044"/>
    </source>
</evidence>
<comment type="function">
    <text evidence="8">Catalyzes the acetylation of L-2,4-diaminobutyrate (DABA) to gamma-N-acetyl-alpha,gamma-diaminobutyric acid (ADABA) with acetyl coenzyme A.</text>
</comment>
<evidence type="ECO:0000256" key="4">
    <source>
        <dbReference type="ARBA" id="ARBA00017935"/>
    </source>
</evidence>
<evidence type="ECO:0000256" key="2">
    <source>
        <dbReference type="ARBA" id="ARBA00010712"/>
    </source>
</evidence>
<comment type="pathway">
    <text evidence="1 8">Amine and polyamine biosynthesis; ectoine biosynthesis; L-ectoine from L-aspartate 4-semialdehyde: step 2/3.</text>
</comment>
<dbReference type="InterPro" id="IPR016181">
    <property type="entry name" value="Acyl_CoA_acyltransferase"/>
</dbReference>
<evidence type="ECO:0000256" key="5">
    <source>
        <dbReference type="ARBA" id="ARBA00022679"/>
    </source>
</evidence>
<organism evidence="10 11">
    <name type="scientific">Paraperlucidibaca wandonensis</name>
    <dbReference type="NCBI Taxonomy" id="1268273"/>
    <lineage>
        <taxon>Bacteria</taxon>
        <taxon>Pseudomonadati</taxon>
        <taxon>Pseudomonadota</taxon>
        <taxon>Gammaproteobacteria</taxon>
        <taxon>Moraxellales</taxon>
        <taxon>Moraxellaceae</taxon>
        <taxon>Paraperlucidibaca</taxon>
    </lineage>
</organism>
<dbReference type="Pfam" id="PF00583">
    <property type="entry name" value="Acetyltransf_1"/>
    <property type="match status" value="1"/>
</dbReference>
<protein>
    <recommendedName>
        <fullName evidence="4 8">L-2,4-diaminobutyric acid acetyltransferase</fullName>
        <shortName evidence="8">DABA acetyltransferase</shortName>
        <ecNumber evidence="3 8">2.3.1.178</ecNumber>
    </recommendedName>
</protein>
<evidence type="ECO:0000256" key="8">
    <source>
        <dbReference type="RuleBase" id="RU365045"/>
    </source>
</evidence>
<dbReference type="Proteomes" id="UP001597044">
    <property type="component" value="Unassembled WGS sequence"/>
</dbReference>
<comment type="similarity">
    <text evidence="2 8">Belongs to the acetyltransferase family. EctA subfamily.</text>
</comment>
<evidence type="ECO:0000256" key="3">
    <source>
        <dbReference type="ARBA" id="ARBA00012355"/>
    </source>
</evidence>
<evidence type="ECO:0000256" key="7">
    <source>
        <dbReference type="ARBA" id="ARBA00048924"/>
    </source>
</evidence>
<dbReference type="EMBL" id="JBHTIT010000001">
    <property type="protein sequence ID" value="MFD0950837.1"/>
    <property type="molecule type" value="Genomic_DNA"/>
</dbReference>
<dbReference type="Gene3D" id="3.40.630.30">
    <property type="match status" value="1"/>
</dbReference>
<dbReference type="RefSeq" id="WP_379071910.1">
    <property type="nucleotide sequence ID" value="NZ_JBHTIT010000001.1"/>
</dbReference>
<feature type="domain" description="N-acetyltransferase" evidence="9">
    <location>
        <begin position="15"/>
        <end position="180"/>
    </location>
</feature>
<keyword evidence="11" id="KW-1185">Reference proteome</keyword>
<dbReference type="PROSITE" id="PS51186">
    <property type="entry name" value="GNAT"/>
    <property type="match status" value="1"/>
</dbReference>
<evidence type="ECO:0000313" key="10">
    <source>
        <dbReference type="EMBL" id="MFD0950837.1"/>
    </source>
</evidence>
<dbReference type="NCBIfam" id="TIGR02406">
    <property type="entry name" value="ectoine_EctA"/>
    <property type="match status" value="1"/>
</dbReference>
<comment type="caution">
    <text evidence="10">The sequence shown here is derived from an EMBL/GenBank/DDBJ whole genome shotgun (WGS) entry which is preliminary data.</text>
</comment>
<dbReference type="SUPFAM" id="SSF55729">
    <property type="entry name" value="Acyl-CoA N-acyltransferases (Nat)"/>
    <property type="match status" value="1"/>
</dbReference>
<proteinExistence type="inferred from homology"/>
<dbReference type="InterPro" id="IPR000182">
    <property type="entry name" value="GNAT_dom"/>
</dbReference>